<dbReference type="Gene3D" id="3.40.605.10">
    <property type="entry name" value="Aldehyde Dehydrogenase, Chain A, domain 1"/>
    <property type="match status" value="1"/>
</dbReference>
<organism evidence="9 10">
    <name type="scientific">Tenacibaculum jejuense</name>
    <dbReference type="NCBI Taxonomy" id="584609"/>
    <lineage>
        <taxon>Bacteria</taxon>
        <taxon>Pseudomonadati</taxon>
        <taxon>Bacteroidota</taxon>
        <taxon>Flavobacteriia</taxon>
        <taxon>Flavobacteriales</taxon>
        <taxon>Flavobacteriaceae</taxon>
        <taxon>Tenacibaculum</taxon>
    </lineage>
</organism>
<dbReference type="InterPro" id="IPR016162">
    <property type="entry name" value="Ald_DH_N"/>
</dbReference>
<dbReference type="GO" id="GO:0004029">
    <property type="term" value="F:aldehyde dehydrogenase (NAD+) activity"/>
    <property type="evidence" value="ECO:0007669"/>
    <property type="project" value="TreeGrafter"/>
</dbReference>
<evidence type="ECO:0000256" key="1">
    <source>
        <dbReference type="ARBA" id="ARBA00009986"/>
    </source>
</evidence>
<evidence type="ECO:0000256" key="6">
    <source>
        <dbReference type="PROSITE-ProRule" id="PRU10007"/>
    </source>
</evidence>
<dbReference type="Pfam" id="PF00171">
    <property type="entry name" value="Aldedh"/>
    <property type="match status" value="1"/>
</dbReference>
<dbReference type="InterPro" id="IPR016163">
    <property type="entry name" value="Ald_DH_C"/>
</dbReference>
<keyword evidence="2 4" id="KW-0560">Oxidoreductase</keyword>
<evidence type="ECO:0000256" key="3">
    <source>
        <dbReference type="ARBA" id="ARBA00023027"/>
    </source>
</evidence>
<dbReference type="GO" id="GO:0005737">
    <property type="term" value="C:cytoplasm"/>
    <property type="evidence" value="ECO:0007669"/>
    <property type="project" value="TreeGrafter"/>
</dbReference>
<dbReference type="PANTHER" id="PTHR43570">
    <property type="entry name" value="ALDEHYDE DEHYDROGENASE"/>
    <property type="match status" value="1"/>
</dbReference>
<dbReference type="InterPro" id="IPR012394">
    <property type="entry name" value="Aldehyde_DH_NAD(P)"/>
</dbReference>
<dbReference type="FunFam" id="3.40.605.10:FF:000004">
    <property type="entry name" value="Aldehyde dehydrogenase"/>
    <property type="match status" value="1"/>
</dbReference>
<feature type="active site" evidence="5 6">
    <location>
        <position position="216"/>
    </location>
</feature>
<dbReference type="InterPro" id="IPR016161">
    <property type="entry name" value="Ald_DH/histidinol_DH"/>
</dbReference>
<keyword evidence="3" id="KW-0520">NAD</keyword>
<dbReference type="Gene3D" id="3.40.309.10">
    <property type="entry name" value="Aldehyde Dehydrogenase, Chain A, domain 2"/>
    <property type="match status" value="1"/>
</dbReference>
<dbReference type="CDD" id="cd07136">
    <property type="entry name" value="ALDH_YwdH-P39616"/>
    <property type="match status" value="1"/>
</dbReference>
<evidence type="ECO:0000259" key="8">
    <source>
        <dbReference type="Pfam" id="PF00171"/>
    </source>
</evidence>
<comment type="similarity">
    <text evidence="1 4 7">Belongs to the aldehyde dehydrogenase family.</text>
</comment>
<evidence type="ECO:0000313" key="10">
    <source>
        <dbReference type="Proteomes" id="UP000215214"/>
    </source>
</evidence>
<feature type="active site" evidence="5">
    <location>
        <position position="250"/>
    </location>
</feature>
<gene>
    <name evidence="9" type="primary">ywdH</name>
    <name evidence="9" type="ORF">TJEJU_0990</name>
</gene>
<dbReference type="InterPro" id="IPR015590">
    <property type="entry name" value="Aldehyde_DH_dom"/>
</dbReference>
<dbReference type="FunFam" id="3.40.309.10:FF:000003">
    <property type="entry name" value="Aldehyde dehydrogenase"/>
    <property type="match status" value="1"/>
</dbReference>
<sequence>MINTVTTEVIPEIIQEQRHFFATQQTKDISFRKNSLQKLLKEITKRENDILKALHNDFKKSEYEGVMTETGIVISELKMMIKNVKSWSKPRRVFPALLNFPSSAKIHPEPYGTTLIIAPWNYPYQLAFSPLVGAVAAGNTVVLKPSELTPHTSTITKEIIESVFDKKHVAVIEGGIPETQELLAQRWNYIFFTGSVPVGRIVAKAAAEHITPVTLELGGKSPCIVDETAKIKLAAKRIVWGKFLNGGQTCIAPDYLLIHKKVKDQFTKAFISEIEKAYGKNPKTSNDFPRIVNTKNFDRLNKMIENESLLTGGQTDREDCYIAPTLIDEPDLSSNVMQEEIFGPILPVISYETENDLEKIITNYDKPLAFYVFSGNKSFAKKMIQRYSFGGGTINDTTVHFANHNIPFGGVGESGTGSYHGKQTFETFSHKKGVVTRGNWLDVPTRYAPYKGKLKQLKTLLKFG</sequence>
<dbReference type="AlphaFoldDB" id="A0A238U6B6"/>
<dbReference type="PROSITE" id="PS00070">
    <property type="entry name" value="ALDEHYDE_DEHYDR_CYS"/>
    <property type="match status" value="1"/>
</dbReference>
<reference evidence="9 10" key="1">
    <citation type="submission" date="2017-07" db="EMBL/GenBank/DDBJ databases">
        <authorList>
            <person name="Sun Z.S."/>
            <person name="Albrecht U."/>
            <person name="Echele G."/>
            <person name="Lee C.C."/>
        </authorList>
    </citation>
    <scope>NUCLEOTIDE SEQUENCE [LARGE SCALE GENOMIC DNA]</scope>
    <source>
        <strain evidence="10">type strain: KCTC 22618</strain>
    </source>
</reference>
<proteinExistence type="inferred from homology"/>
<evidence type="ECO:0000256" key="5">
    <source>
        <dbReference type="PIRSR" id="PIRSR036492-1"/>
    </source>
</evidence>
<evidence type="ECO:0000256" key="4">
    <source>
        <dbReference type="PIRNR" id="PIRNR036492"/>
    </source>
</evidence>
<evidence type="ECO:0000256" key="7">
    <source>
        <dbReference type="RuleBase" id="RU003345"/>
    </source>
</evidence>
<keyword evidence="10" id="KW-1185">Reference proteome</keyword>
<dbReference type="EMBL" id="LT899436">
    <property type="protein sequence ID" value="SNR14751.1"/>
    <property type="molecule type" value="Genomic_DNA"/>
</dbReference>
<dbReference type="PIRSF" id="PIRSF036492">
    <property type="entry name" value="ALDH"/>
    <property type="match status" value="1"/>
</dbReference>
<evidence type="ECO:0000313" key="9">
    <source>
        <dbReference type="EMBL" id="SNR14751.1"/>
    </source>
</evidence>
<feature type="domain" description="Aldehyde dehydrogenase" evidence="8">
    <location>
        <begin position="6"/>
        <end position="432"/>
    </location>
</feature>
<protein>
    <recommendedName>
        <fullName evidence="4">Aldehyde dehydrogenase</fullName>
    </recommendedName>
</protein>
<dbReference type="InterPro" id="IPR016160">
    <property type="entry name" value="Ald_DH_CS_CYS"/>
</dbReference>
<accession>A0A238U6B6</accession>
<dbReference type="GO" id="GO:0006081">
    <property type="term" value="P:aldehyde metabolic process"/>
    <property type="evidence" value="ECO:0007669"/>
    <property type="project" value="InterPro"/>
</dbReference>
<name>A0A238U6B6_9FLAO</name>
<dbReference type="RefSeq" id="WP_173862344.1">
    <property type="nucleotide sequence ID" value="NZ_LT899436.1"/>
</dbReference>
<dbReference type="InterPro" id="IPR029510">
    <property type="entry name" value="Ald_DH_CS_GLU"/>
</dbReference>
<dbReference type="PANTHER" id="PTHR43570:SF16">
    <property type="entry name" value="ALDEHYDE DEHYDROGENASE TYPE III, ISOFORM Q"/>
    <property type="match status" value="1"/>
</dbReference>
<dbReference type="PROSITE" id="PS00687">
    <property type="entry name" value="ALDEHYDE_DEHYDR_GLU"/>
    <property type="match status" value="1"/>
</dbReference>
<evidence type="ECO:0000256" key="2">
    <source>
        <dbReference type="ARBA" id="ARBA00023002"/>
    </source>
</evidence>
<dbReference type="KEGG" id="tje:TJEJU_0990"/>
<dbReference type="SUPFAM" id="SSF53720">
    <property type="entry name" value="ALDH-like"/>
    <property type="match status" value="1"/>
</dbReference>
<dbReference type="Proteomes" id="UP000215214">
    <property type="component" value="Chromosome TJEJU"/>
</dbReference>